<dbReference type="OrthoDB" id="9794241at2"/>
<dbReference type="PIRSF" id="PIRSF028451">
    <property type="entry name" value="UCP028451"/>
    <property type="match status" value="1"/>
</dbReference>
<dbReference type="EMBL" id="AQQX01000002">
    <property type="protein sequence ID" value="KGM49546.1"/>
    <property type="molecule type" value="Genomic_DNA"/>
</dbReference>
<dbReference type="NCBIfam" id="TIGR02453">
    <property type="entry name" value="TIGR02453 family protein"/>
    <property type="match status" value="1"/>
</dbReference>
<dbReference type="PANTHER" id="PTHR36452:SF1">
    <property type="entry name" value="DUF2461 DOMAIN-CONTAINING PROTEIN"/>
    <property type="match status" value="1"/>
</dbReference>
<proteinExistence type="predicted"/>
<name>A0A0A0EEY9_9RHOB</name>
<sequence length="219" mass="24549">MSDAFDQLIPDAQDFCRRLADNNTRDWYQDHKDEYTTRLKRPAELLLDTLRPRLAALTGGPARTKLFRINRDLRFAKGQPPYKDYLHMLWYAPDDGLAPLGWFLGIEKTRVRVGAGYMSLEGAALTRWREVMGGDAGAEIAAGIEAELASGAEMREPALKRVPSPYGQDHPRGAFLRRKGMAVFRDIPAPETDLPGAVMAEFEGLWPIFGPLHAALNRL</sequence>
<dbReference type="InterPro" id="IPR012808">
    <property type="entry name" value="CHP02453"/>
</dbReference>
<dbReference type="Pfam" id="PF09365">
    <property type="entry name" value="DUF2461"/>
    <property type="match status" value="1"/>
</dbReference>
<dbReference type="AlphaFoldDB" id="A0A0A0EEY9"/>
<dbReference type="STRING" id="1461694.ATO9_05860"/>
<organism evidence="1 2">
    <name type="scientific">Pseudooceanicola atlanticus</name>
    <dbReference type="NCBI Taxonomy" id="1461694"/>
    <lineage>
        <taxon>Bacteria</taxon>
        <taxon>Pseudomonadati</taxon>
        <taxon>Pseudomonadota</taxon>
        <taxon>Alphaproteobacteria</taxon>
        <taxon>Rhodobacterales</taxon>
        <taxon>Paracoccaceae</taxon>
        <taxon>Pseudooceanicola</taxon>
    </lineage>
</organism>
<dbReference type="PANTHER" id="PTHR36452">
    <property type="entry name" value="CHROMOSOME 12, WHOLE GENOME SHOTGUN SEQUENCE"/>
    <property type="match status" value="1"/>
</dbReference>
<dbReference type="eggNOG" id="COG5587">
    <property type="taxonomic scope" value="Bacteria"/>
</dbReference>
<evidence type="ECO:0000313" key="2">
    <source>
        <dbReference type="Proteomes" id="UP000030004"/>
    </source>
</evidence>
<dbReference type="InterPro" id="IPR015996">
    <property type="entry name" value="UCP028451"/>
</dbReference>
<evidence type="ECO:0008006" key="3">
    <source>
        <dbReference type="Google" id="ProtNLM"/>
    </source>
</evidence>
<accession>A0A0A0EEY9</accession>
<evidence type="ECO:0000313" key="1">
    <source>
        <dbReference type="EMBL" id="KGM49546.1"/>
    </source>
</evidence>
<dbReference type="Proteomes" id="UP000030004">
    <property type="component" value="Unassembled WGS sequence"/>
</dbReference>
<dbReference type="RefSeq" id="WP_043746585.1">
    <property type="nucleotide sequence ID" value="NZ_AQQX01000002.1"/>
</dbReference>
<comment type="caution">
    <text evidence="1">The sequence shown here is derived from an EMBL/GenBank/DDBJ whole genome shotgun (WGS) entry which is preliminary data.</text>
</comment>
<protein>
    <recommendedName>
        <fullName evidence="3">TIGR02453 family protein</fullName>
    </recommendedName>
</protein>
<reference evidence="1 2" key="1">
    <citation type="journal article" date="2015" name="Antonie Van Leeuwenhoek">
        <title>Pseudooceanicola atlanticus gen. nov. sp. nov., isolated from surface seawater of the Atlantic Ocean and reclassification of Oceanicola batsensis, Oceanicola marinus, Oceanicola nitratireducens, Oceanicola nanhaiensis, Oceanicola antarcticus and Oceanicola flagellatus, as Pseudooceanicola batsensis comb. nov., Pseudooceanicola marinus comb. nov., Pseudooceanicola nitratireducens comb. nov., Pseudooceanicola nanhaiensis comb. nov., Pseudooceanicola antarcticus comb. nov., and Pseudooceanicola flagellatus comb. nov.</title>
        <authorList>
            <person name="Lai Q."/>
            <person name="Li G."/>
            <person name="Liu X."/>
            <person name="Du Y."/>
            <person name="Sun F."/>
            <person name="Shao Z."/>
        </authorList>
    </citation>
    <scope>NUCLEOTIDE SEQUENCE [LARGE SCALE GENOMIC DNA]</scope>
    <source>
        <strain evidence="1 2">22II-s11g</strain>
    </source>
</reference>
<keyword evidence="2" id="KW-1185">Reference proteome</keyword>
<gene>
    <name evidence="1" type="ORF">ATO9_05860</name>
</gene>